<dbReference type="PANTHER" id="PTHR33202">
    <property type="entry name" value="ZINC UPTAKE REGULATION PROTEIN"/>
    <property type="match status" value="1"/>
</dbReference>
<comment type="cofactor">
    <cofactor evidence="7">
        <name>Zn(2+)</name>
        <dbReference type="ChEBI" id="CHEBI:29105"/>
    </cofactor>
    <text evidence="7">Binds 1 zinc ion per subunit.</text>
</comment>
<sequence>MPSRHTSRVKNAPPAAWPERLRAAGLRSTALTLAVLQRLETASQPYSHEDLAQELAEDNPSGKVDRVTLYRILDRLTLVELIAKIQGSDRVARYTLTHASAAGYFECDQCHSVTALPSDPALTDVLARMGRRVNRSGAHSTKASLTLHGTCKNCVHPHR</sequence>
<dbReference type="Gene3D" id="3.30.1490.190">
    <property type="match status" value="1"/>
</dbReference>
<dbReference type="RefSeq" id="WP_091008176.1">
    <property type="nucleotide sequence ID" value="NZ_CP041743.1"/>
</dbReference>
<dbReference type="STRING" id="420953.SAMN05192543_101985"/>
<keyword evidence="3 7" id="KW-0862">Zinc</keyword>
<dbReference type="InterPro" id="IPR036390">
    <property type="entry name" value="WH_DNA-bd_sf"/>
</dbReference>
<feature type="binding site" evidence="7">
    <location>
        <position position="154"/>
    </location>
    <ligand>
        <name>Zn(2+)</name>
        <dbReference type="ChEBI" id="CHEBI:29105"/>
    </ligand>
</feature>
<evidence type="ECO:0000256" key="5">
    <source>
        <dbReference type="ARBA" id="ARBA00023125"/>
    </source>
</evidence>
<dbReference type="InterPro" id="IPR002481">
    <property type="entry name" value="FUR"/>
</dbReference>
<keyword evidence="6" id="KW-0804">Transcription</keyword>
<dbReference type="SUPFAM" id="SSF46785">
    <property type="entry name" value="Winged helix' DNA-binding domain"/>
    <property type="match status" value="1"/>
</dbReference>
<gene>
    <name evidence="8" type="ORF">SAMN05192543_101985</name>
</gene>
<evidence type="ECO:0000256" key="6">
    <source>
        <dbReference type="ARBA" id="ARBA00023163"/>
    </source>
</evidence>
<evidence type="ECO:0000313" key="9">
    <source>
        <dbReference type="Proteomes" id="UP000199548"/>
    </source>
</evidence>
<evidence type="ECO:0000256" key="1">
    <source>
        <dbReference type="ARBA" id="ARBA00007957"/>
    </source>
</evidence>
<dbReference type="PANTHER" id="PTHR33202:SF7">
    <property type="entry name" value="FERRIC UPTAKE REGULATION PROTEIN"/>
    <property type="match status" value="1"/>
</dbReference>
<dbReference type="AlphaFoldDB" id="A0A1I3EPC9"/>
<keyword evidence="7" id="KW-0479">Metal-binding</keyword>
<dbReference type="OrthoDB" id="8659436at2"/>
<protein>
    <submittedName>
        <fullName evidence="8">Fur family transcriptional regulator, ferric uptake regulator</fullName>
    </submittedName>
</protein>
<dbReference type="InterPro" id="IPR043135">
    <property type="entry name" value="Fur_C"/>
</dbReference>
<feature type="binding site" evidence="7">
    <location>
        <position position="107"/>
    </location>
    <ligand>
        <name>Zn(2+)</name>
        <dbReference type="ChEBI" id="CHEBI:29105"/>
    </ligand>
</feature>
<dbReference type="Pfam" id="PF01475">
    <property type="entry name" value="FUR"/>
    <property type="match status" value="1"/>
</dbReference>
<dbReference type="InterPro" id="IPR036388">
    <property type="entry name" value="WH-like_DNA-bd_sf"/>
</dbReference>
<organism evidence="8 9">
    <name type="scientific">Paraburkholderia megapolitana</name>
    <dbReference type="NCBI Taxonomy" id="420953"/>
    <lineage>
        <taxon>Bacteria</taxon>
        <taxon>Pseudomonadati</taxon>
        <taxon>Pseudomonadota</taxon>
        <taxon>Betaproteobacteria</taxon>
        <taxon>Burkholderiales</taxon>
        <taxon>Burkholderiaceae</taxon>
        <taxon>Paraburkholderia</taxon>
    </lineage>
</organism>
<name>A0A1I3EPC9_9BURK</name>
<keyword evidence="5" id="KW-0238">DNA-binding</keyword>
<feature type="binding site" evidence="7">
    <location>
        <position position="151"/>
    </location>
    <ligand>
        <name>Zn(2+)</name>
        <dbReference type="ChEBI" id="CHEBI:29105"/>
    </ligand>
</feature>
<keyword evidence="9" id="KW-1185">Reference proteome</keyword>
<evidence type="ECO:0000256" key="7">
    <source>
        <dbReference type="PIRSR" id="PIRSR602481-1"/>
    </source>
</evidence>
<dbReference type="Proteomes" id="UP000199548">
    <property type="component" value="Unassembled WGS sequence"/>
</dbReference>
<dbReference type="GO" id="GO:0003700">
    <property type="term" value="F:DNA-binding transcription factor activity"/>
    <property type="evidence" value="ECO:0007669"/>
    <property type="project" value="InterPro"/>
</dbReference>
<accession>A0A1I3EPC9</accession>
<keyword evidence="2" id="KW-0678">Repressor</keyword>
<evidence type="ECO:0000256" key="2">
    <source>
        <dbReference type="ARBA" id="ARBA00022491"/>
    </source>
</evidence>
<dbReference type="Gene3D" id="1.10.10.10">
    <property type="entry name" value="Winged helix-like DNA-binding domain superfamily/Winged helix DNA-binding domain"/>
    <property type="match status" value="1"/>
</dbReference>
<evidence type="ECO:0000256" key="3">
    <source>
        <dbReference type="ARBA" id="ARBA00022833"/>
    </source>
</evidence>
<reference evidence="8 9" key="1">
    <citation type="submission" date="2016-10" db="EMBL/GenBank/DDBJ databases">
        <authorList>
            <person name="de Groot N.N."/>
        </authorList>
    </citation>
    <scope>NUCLEOTIDE SEQUENCE [LARGE SCALE GENOMIC DNA]</scope>
    <source>
        <strain evidence="8 9">LMG 23650</strain>
    </source>
</reference>
<dbReference type="GO" id="GO:0045892">
    <property type="term" value="P:negative regulation of DNA-templated transcription"/>
    <property type="evidence" value="ECO:0007669"/>
    <property type="project" value="TreeGrafter"/>
</dbReference>
<proteinExistence type="inferred from homology"/>
<evidence type="ECO:0000313" key="8">
    <source>
        <dbReference type="EMBL" id="SFI00541.1"/>
    </source>
</evidence>
<dbReference type="GO" id="GO:0008270">
    <property type="term" value="F:zinc ion binding"/>
    <property type="evidence" value="ECO:0007669"/>
    <property type="project" value="TreeGrafter"/>
</dbReference>
<dbReference type="GO" id="GO:1900376">
    <property type="term" value="P:regulation of secondary metabolite biosynthetic process"/>
    <property type="evidence" value="ECO:0007669"/>
    <property type="project" value="TreeGrafter"/>
</dbReference>
<dbReference type="EMBL" id="FOQU01000001">
    <property type="protein sequence ID" value="SFI00541.1"/>
    <property type="molecule type" value="Genomic_DNA"/>
</dbReference>
<keyword evidence="4" id="KW-0805">Transcription regulation</keyword>
<evidence type="ECO:0000256" key="4">
    <source>
        <dbReference type="ARBA" id="ARBA00023015"/>
    </source>
</evidence>
<comment type="similarity">
    <text evidence="1">Belongs to the Fur family.</text>
</comment>
<feature type="binding site" evidence="7">
    <location>
        <position position="110"/>
    </location>
    <ligand>
        <name>Zn(2+)</name>
        <dbReference type="ChEBI" id="CHEBI:29105"/>
    </ligand>
</feature>
<dbReference type="GO" id="GO:0000976">
    <property type="term" value="F:transcription cis-regulatory region binding"/>
    <property type="evidence" value="ECO:0007669"/>
    <property type="project" value="TreeGrafter"/>
</dbReference>